<reference evidence="2" key="1">
    <citation type="submission" date="2024-07" db="EMBL/GenBank/DDBJ databases">
        <authorList>
            <person name="Kim Y.J."/>
            <person name="Jeong J.Y."/>
        </authorList>
    </citation>
    <scope>NUCLEOTIDE SEQUENCE</scope>
    <source>
        <strain evidence="2">GIHE-MW2</strain>
    </source>
</reference>
<gene>
    <name evidence="2" type="ORF">ABWT76_003620</name>
</gene>
<feature type="compositionally biased region" description="Polar residues" evidence="1">
    <location>
        <begin position="166"/>
        <end position="181"/>
    </location>
</feature>
<feature type="compositionally biased region" description="Low complexity" evidence="1">
    <location>
        <begin position="197"/>
        <end position="214"/>
    </location>
</feature>
<proteinExistence type="predicted"/>
<name>A0AAU8J8B0_9CYAN</name>
<evidence type="ECO:0000313" key="2">
    <source>
        <dbReference type="EMBL" id="XCM34975.1"/>
    </source>
</evidence>
<feature type="region of interest" description="Disordered" evidence="1">
    <location>
        <begin position="158"/>
        <end position="226"/>
    </location>
</feature>
<dbReference type="EMBL" id="CP159837">
    <property type="protein sequence ID" value="XCM34975.1"/>
    <property type="molecule type" value="Genomic_DNA"/>
</dbReference>
<protein>
    <submittedName>
        <fullName evidence="2">Uncharacterized protein</fullName>
    </submittedName>
</protein>
<evidence type="ECO:0000256" key="1">
    <source>
        <dbReference type="SAM" id="MobiDB-lite"/>
    </source>
</evidence>
<dbReference type="AlphaFoldDB" id="A0AAU8J8B0"/>
<organism evidence="2">
    <name type="scientific">Planktothricoides raciborskii GIHE-MW2</name>
    <dbReference type="NCBI Taxonomy" id="2792601"/>
    <lineage>
        <taxon>Bacteria</taxon>
        <taxon>Bacillati</taxon>
        <taxon>Cyanobacteriota</taxon>
        <taxon>Cyanophyceae</taxon>
        <taxon>Oscillatoriophycideae</taxon>
        <taxon>Oscillatoriales</taxon>
        <taxon>Oscillatoriaceae</taxon>
        <taxon>Planktothricoides</taxon>
    </lineage>
</organism>
<dbReference type="RefSeq" id="WP_054469820.1">
    <property type="nucleotide sequence ID" value="NZ_CP159837.1"/>
</dbReference>
<accession>A0AAU8J8B0</accession>
<sequence>MEKKAIPCGIAPLHASLKVGANGCSPLPAPLSVGLLVVCLLLFEMLLPPGTKDPRLFPQAGDLFNGLFSLRANASIPGEAIAHPQPGAILHPQRYANALNRSTCPENLQALIAQMLPDLPGYANRVLRRSSISDQVGANRSSPLLNIYVITAGNPEFEPLPLGAGRSTTGRPSTRQENSPPSRGEERIAGEQPFAPTLPSLNSESNSESEPDSSSSDRPRTPNDDPQQVFITTLERQYRGNQVVEIPRYHWLFLTKTTEGWRLALIFSRMGSNRPSRGERPFAPTPPEESSDSFMAEAIRLWLRDLWLKSCSDRHNS</sequence>